<organism evidence="1 2">
    <name type="scientific">Pleurodeles waltl</name>
    <name type="common">Iberian ribbed newt</name>
    <dbReference type="NCBI Taxonomy" id="8319"/>
    <lineage>
        <taxon>Eukaryota</taxon>
        <taxon>Metazoa</taxon>
        <taxon>Chordata</taxon>
        <taxon>Craniata</taxon>
        <taxon>Vertebrata</taxon>
        <taxon>Euteleostomi</taxon>
        <taxon>Amphibia</taxon>
        <taxon>Batrachia</taxon>
        <taxon>Caudata</taxon>
        <taxon>Salamandroidea</taxon>
        <taxon>Salamandridae</taxon>
        <taxon>Pleurodelinae</taxon>
        <taxon>Pleurodeles</taxon>
    </lineage>
</organism>
<accession>A0AAV7LUT4</accession>
<evidence type="ECO:0000313" key="1">
    <source>
        <dbReference type="EMBL" id="KAJ1093303.1"/>
    </source>
</evidence>
<keyword evidence="2" id="KW-1185">Reference proteome</keyword>
<dbReference type="EMBL" id="JANPWB010000015">
    <property type="protein sequence ID" value="KAJ1093303.1"/>
    <property type="molecule type" value="Genomic_DNA"/>
</dbReference>
<evidence type="ECO:0000313" key="2">
    <source>
        <dbReference type="Proteomes" id="UP001066276"/>
    </source>
</evidence>
<comment type="caution">
    <text evidence="1">The sequence shown here is derived from an EMBL/GenBank/DDBJ whole genome shotgun (WGS) entry which is preliminary data.</text>
</comment>
<proteinExistence type="predicted"/>
<protein>
    <submittedName>
        <fullName evidence="1">Uncharacterized protein</fullName>
    </submittedName>
</protein>
<name>A0AAV7LUT4_PLEWA</name>
<gene>
    <name evidence="1" type="ORF">NDU88_006408</name>
</gene>
<sequence>MTGQDNGLCSQREELVDTFDLTRQNANRLTGSALEATSRTAHPYRCQQQGHLFEEVVEATKRSAKVNKKITTNTEIKDKKALMLAKRDVVYCLMHTPFVSAEEENSQEGRAAPQIVPVVTTRWFPLSMK</sequence>
<dbReference type="Proteomes" id="UP001066276">
    <property type="component" value="Chromosome 11"/>
</dbReference>
<dbReference type="AlphaFoldDB" id="A0AAV7LUT4"/>
<reference evidence="1" key="1">
    <citation type="journal article" date="2022" name="bioRxiv">
        <title>Sequencing and chromosome-scale assembly of the giantPleurodeles waltlgenome.</title>
        <authorList>
            <person name="Brown T."/>
            <person name="Elewa A."/>
            <person name="Iarovenko S."/>
            <person name="Subramanian E."/>
            <person name="Araus A.J."/>
            <person name="Petzold A."/>
            <person name="Susuki M."/>
            <person name="Suzuki K.-i.T."/>
            <person name="Hayashi T."/>
            <person name="Toyoda A."/>
            <person name="Oliveira C."/>
            <person name="Osipova E."/>
            <person name="Leigh N.D."/>
            <person name="Simon A."/>
            <person name="Yun M.H."/>
        </authorList>
    </citation>
    <scope>NUCLEOTIDE SEQUENCE</scope>
    <source>
        <strain evidence="1">20211129_DDA</strain>
        <tissue evidence="1">Liver</tissue>
    </source>
</reference>